<organism evidence="1 2">
    <name type="scientific">Dendrolimus kikuchii</name>
    <dbReference type="NCBI Taxonomy" id="765133"/>
    <lineage>
        <taxon>Eukaryota</taxon>
        <taxon>Metazoa</taxon>
        <taxon>Ecdysozoa</taxon>
        <taxon>Arthropoda</taxon>
        <taxon>Hexapoda</taxon>
        <taxon>Insecta</taxon>
        <taxon>Pterygota</taxon>
        <taxon>Neoptera</taxon>
        <taxon>Endopterygota</taxon>
        <taxon>Lepidoptera</taxon>
        <taxon>Glossata</taxon>
        <taxon>Ditrysia</taxon>
        <taxon>Bombycoidea</taxon>
        <taxon>Lasiocampidae</taxon>
        <taxon>Dendrolimus</taxon>
    </lineage>
</organism>
<evidence type="ECO:0000313" key="1">
    <source>
        <dbReference type="EMBL" id="KAJ0170578.1"/>
    </source>
</evidence>
<reference evidence="1 2" key="1">
    <citation type="journal article" date="2021" name="Front. Genet.">
        <title>Chromosome-Level Genome Assembly Reveals Significant Gene Expansion in the Toll and IMD Signaling Pathways of Dendrolimus kikuchii.</title>
        <authorList>
            <person name="Zhou J."/>
            <person name="Wu P."/>
            <person name="Xiong Z."/>
            <person name="Liu N."/>
            <person name="Zhao N."/>
            <person name="Ji M."/>
            <person name="Qiu Y."/>
            <person name="Yang B."/>
        </authorList>
    </citation>
    <scope>NUCLEOTIDE SEQUENCE [LARGE SCALE GENOMIC DNA]</scope>
    <source>
        <strain evidence="1">Ann1</strain>
    </source>
</reference>
<proteinExistence type="predicted"/>
<comment type="caution">
    <text evidence="1">The sequence shown here is derived from an EMBL/GenBank/DDBJ whole genome shotgun (WGS) entry which is preliminary data.</text>
</comment>
<sequence length="472" mass="51125">MKIFVSVLLFVGYVTAGGSGPYLPSGWKPTGPAFYLPSEVEKPAENPIKDLILEDTEPAGSDGLREYGPPKVQEVSQDISNQGLPDTIVDQTFVSVEKEVNTAAIVLEASSVEGNKEEKVLTAVTEVSAVTEAEIAEEKTEQPIVALIEDRAEVEVQPIPLGAQPLQDSVLESTERVVEATVVSIEAVVAEEIEQSAVTESEVSTTQELESVTEVSEAKAVLATQVIEASKEVQEIKVVSGLESAPIDKEPQIAPEVQAVVAEELKDVVSEEIKTLEEVKSTVSEETKAVEEIKSAVSEEIKTVEAITETVIEEVKSVEEIKATVSEEVKAVEDIKEAVAEVIEEIEKALTSEEVKAVEEVKAIENVVAEEIRPVVAGVNNIAQALQIVESEIKAEQAEKATLELAGSLAEAPEGFLEYGPPGFREYGPPKGDDLLRTNALEQELIENNEARRRRFSPKFRPTSRQEGRKHP</sequence>
<keyword evidence="2" id="KW-1185">Reference proteome</keyword>
<protein>
    <submittedName>
        <fullName evidence="1">Uncharacterized protein</fullName>
    </submittedName>
</protein>
<dbReference type="Proteomes" id="UP000824533">
    <property type="component" value="Linkage Group LG27"/>
</dbReference>
<dbReference type="EMBL" id="CM034413">
    <property type="protein sequence ID" value="KAJ0170578.1"/>
    <property type="molecule type" value="Genomic_DNA"/>
</dbReference>
<accession>A0ACC1CGD2</accession>
<name>A0ACC1CGD2_9NEOP</name>
<evidence type="ECO:0000313" key="2">
    <source>
        <dbReference type="Proteomes" id="UP000824533"/>
    </source>
</evidence>
<gene>
    <name evidence="1" type="ORF">K1T71_013949</name>
</gene>